<reference evidence="2" key="1">
    <citation type="submission" date="2015-11" db="EMBL/GenBank/DDBJ databases">
        <title>De novo transcriptome assembly of four potential Pierce s Disease insect vectors from Arizona vineyards.</title>
        <authorList>
            <person name="Tassone E.E."/>
        </authorList>
    </citation>
    <scope>NUCLEOTIDE SEQUENCE</scope>
</reference>
<feature type="region of interest" description="Disordered" evidence="1">
    <location>
        <begin position="95"/>
        <end position="123"/>
    </location>
</feature>
<feature type="compositionally biased region" description="Polar residues" evidence="1">
    <location>
        <begin position="1"/>
        <end position="10"/>
    </location>
</feature>
<evidence type="ECO:0000256" key="1">
    <source>
        <dbReference type="SAM" id="MobiDB-lite"/>
    </source>
</evidence>
<sequence>MNNYNSSNLQGVEFETPENRRMTRVLSSSEIQFSNYDDVNLNQTNPRCPSPRPESMCTMVQEMTSEQVQELLHRMNITDDSSQDEGVEQEKVIEQADEKSQAKPKKKKAPAKKVPKGNTKNIKTDLQVQNADIAGDELLHPSVKNSAPEETKIIKTKRGKKNNTIAENLSLPTSDYTEIISKDEKKDLDEEIVVKKKRGTKVKQNSATEINNEDLSIESAPKQESNIDNDEKKHESEIGSKNKKANKKTKQTQSAQVEKPKEVDKKLITKVALNDIKKDKPEKSLDKLKDEASVVKGAENASEIKNIEVIKPTRTGRGKQKNTEETLKGSKETIEKELDSKIGEEPNKGRAKRNTKKEAKEVVDEVTKEPEVVKEVQKSKKKTDAKQKENQDPEKKTAPKNKPTSKADPPPTREKKPINNKGSKTSEEEVPAPKRPTRKVVK</sequence>
<name>A0A1B6LE42_9HEMI</name>
<evidence type="ECO:0000313" key="2">
    <source>
        <dbReference type="EMBL" id="JAT21961.1"/>
    </source>
</evidence>
<feature type="region of interest" description="Disordered" evidence="1">
    <location>
        <begin position="197"/>
        <end position="263"/>
    </location>
</feature>
<organism evidence="2">
    <name type="scientific">Graphocephala atropunctata</name>
    <dbReference type="NCBI Taxonomy" id="36148"/>
    <lineage>
        <taxon>Eukaryota</taxon>
        <taxon>Metazoa</taxon>
        <taxon>Ecdysozoa</taxon>
        <taxon>Arthropoda</taxon>
        <taxon>Hexapoda</taxon>
        <taxon>Insecta</taxon>
        <taxon>Pterygota</taxon>
        <taxon>Neoptera</taxon>
        <taxon>Paraneoptera</taxon>
        <taxon>Hemiptera</taxon>
        <taxon>Auchenorrhyncha</taxon>
        <taxon>Membracoidea</taxon>
        <taxon>Cicadellidae</taxon>
        <taxon>Cicadellinae</taxon>
        <taxon>Cicadellini</taxon>
        <taxon>Graphocephala</taxon>
    </lineage>
</organism>
<feature type="compositionally biased region" description="Basic residues" evidence="1">
    <location>
        <begin position="241"/>
        <end position="250"/>
    </location>
</feature>
<proteinExistence type="predicted"/>
<feature type="region of interest" description="Disordered" evidence="1">
    <location>
        <begin position="309"/>
        <end position="442"/>
    </location>
</feature>
<dbReference type="EMBL" id="GEBQ01018016">
    <property type="protein sequence ID" value="JAT21961.1"/>
    <property type="molecule type" value="Transcribed_RNA"/>
</dbReference>
<protein>
    <submittedName>
        <fullName evidence="2">Uncharacterized protein</fullName>
    </submittedName>
</protein>
<feature type="compositionally biased region" description="Basic and acidic residues" evidence="1">
    <location>
        <begin position="356"/>
        <end position="397"/>
    </location>
</feature>
<gene>
    <name evidence="2" type="ORF">g.15934</name>
</gene>
<accession>A0A1B6LE42</accession>
<feature type="compositionally biased region" description="Basic and acidic residues" evidence="1">
    <location>
        <begin position="229"/>
        <end position="240"/>
    </location>
</feature>
<dbReference type="AlphaFoldDB" id="A0A1B6LE42"/>
<feature type="compositionally biased region" description="Basic residues" evidence="1">
    <location>
        <begin position="102"/>
        <end position="115"/>
    </location>
</feature>
<feature type="region of interest" description="Disordered" evidence="1">
    <location>
        <begin position="1"/>
        <end position="21"/>
    </location>
</feature>
<feature type="compositionally biased region" description="Basic and acidic residues" evidence="1">
    <location>
        <begin position="321"/>
        <end position="348"/>
    </location>
</feature>